<evidence type="ECO:0000313" key="3">
    <source>
        <dbReference type="Proteomes" id="UP000230002"/>
    </source>
</evidence>
<gene>
    <name evidence="2" type="ORF">GSI_05327</name>
</gene>
<name>A0A2G8SFU5_9APHY</name>
<organism evidence="2 3">
    <name type="scientific">Ganoderma sinense ZZ0214-1</name>
    <dbReference type="NCBI Taxonomy" id="1077348"/>
    <lineage>
        <taxon>Eukaryota</taxon>
        <taxon>Fungi</taxon>
        <taxon>Dikarya</taxon>
        <taxon>Basidiomycota</taxon>
        <taxon>Agaricomycotina</taxon>
        <taxon>Agaricomycetes</taxon>
        <taxon>Polyporales</taxon>
        <taxon>Polyporaceae</taxon>
        <taxon>Ganoderma</taxon>
    </lineage>
</organism>
<proteinExistence type="predicted"/>
<dbReference type="Proteomes" id="UP000230002">
    <property type="component" value="Unassembled WGS sequence"/>
</dbReference>
<keyword evidence="3" id="KW-1185">Reference proteome</keyword>
<dbReference type="EMBL" id="AYKW01000010">
    <property type="protein sequence ID" value="PIL32623.1"/>
    <property type="molecule type" value="Genomic_DNA"/>
</dbReference>
<sequence length="116" mass="12517">MDSAAPISAPEPFSSHKDKEKANSSGEDSRSGISTVVGPVDDRLATIGEPVDEEGNAFPDIQEDGKPDPFEVRMGPNDVDNPLSWSKTYRWYVTGLSALLLLNAYVPNRVPPSADD</sequence>
<feature type="compositionally biased region" description="Basic and acidic residues" evidence="1">
    <location>
        <begin position="14"/>
        <end position="30"/>
    </location>
</feature>
<protein>
    <submittedName>
        <fullName evidence="2">Uncharacterized protein</fullName>
    </submittedName>
</protein>
<accession>A0A2G8SFU5</accession>
<evidence type="ECO:0000313" key="2">
    <source>
        <dbReference type="EMBL" id="PIL32623.1"/>
    </source>
</evidence>
<evidence type="ECO:0000256" key="1">
    <source>
        <dbReference type="SAM" id="MobiDB-lite"/>
    </source>
</evidence>
<reference evidence="2 3" key="1">
    <citation type="journal article" date="2015" name="Sci. Rep.">
        <title>Chromosome-level genome map provides insights into diverse defense mechanisms in the medicinal fungus Ganoderma sinense.</title>
        <authorList>
            <person name="Zhu Y."/>
            <person name="Xu J."/>
            <person name="Sun C."/>
            <person name="Zhou S."/>
            <person name="Xu H."/>
            <person name="Nelson D.R."/>
            <person name="Qian J."/>
            <person name="Song J."/>
            <person name="Luo H."/>
            <person name="Xiang L."/>
            <person name="Li Y."/>
            <person name="Xu Z."/>
            <person name="Ji A."/>
            <person name="Wang L."/>
            <person name="Lu S."/>
            <person name="Hayward A."/>
            <person name="Sun W."/>
            <person name="Li X."/>
            <person name="Schwartz D.C."/>
            <person name="Wang Y."/>
            <person name="Chen S."/>
        </authorList>
    </citation>
    <scope>NUCLEOTIDE SEQUENCE [LARGE SCALE GENOMIC DNA]</scope>
    <source>
        <strain evidence="2 3">ZZ0214-1</strain>
    </source>
</reference>
<feature type="region of interest" description="Disordered" evidence="1">
    <location>
        <begin position="1"/>
        <end position="79"/>
    </location>
</feature>
<comment type="caution">
    <text evidence="2">The sequence shown here is derived from an EMBL/GenBank/DDBJ whole genome shotgun (WGS) entry which is preliminary data.</text>
</comment>
<dbReference type="AlphaFoldDB" id="A0A2G8SFU5"/>